<accession>A0A834TNB9</accession>
<reference evidence="12" key="1">
    <citation type="submission" date="2020-09" db="EMBL/GenBank/DDBJ databases">
        <title>Genome-Enabled Discovery of Anthraquinone Biosynthesis in Senna tora.</title>
        <authorList>
            <person name="Kang S.-H."/>
            <person name="Pandey R.P."/>
            <person name="Lee C.-M."/>
            <person name="Sim J.-S."/>
            <person name="Jeong J.-T."/>
            <person name="Choi B.-S."/>
            <person name="Jung M."/>
            <person name="Ginzburg D."/>
            <person name="Zhao K."/>
            <person name="Won S.Y."/>
            <person name="Oh T.-J."/>
            <person name="Yu Y."/>
            <person name="Kim N.-H."/>
            <person name="Lee O.R."/>
            <person name="Lee T.-H."/>
            <person name="Bashyal P."/>
            <person name="Kim T.-S."/>
            <person name="Lee W.-H."/>
            <person name="Kawkins C."/>
            <person name="Kim C.-K."/>
            <person name="Kim J.S."/>
            <person name="Ahn B.O."/>
            <person name="Rhee S.Y."/>
            <person name="Sohng J.K."/>
        </authorList>
    </citation>
    <scope>NUCLEOTIDE SEQUENCE</scope>
    <source>
        <tissue evidence="12">Leaf</tissue>
    </source>
</reference>
<evidence type="ECO:0000256" key="1">
    <source>
        <dbReference type="ARBA" id="ARBA00004123"/>
    </source>
</evidence>
<dbReference type="SMART" id="SM00614">
    <property type="entry name" value="ZnF_BED"/>
    <property type="match status" value="1"/>
</dbReference>
<name>A0A834TNB9_9FABA</name>
<keyword evidence="4 10" id="KW-0863">Zinc-finger</keyword>
<evidence type="ECO:0000313" key="12">
    <source>
        <dbReference type="EMBL" id="KAF7824081.1"/>
    </source>
</evidence>
<dbReference type="Pfam" id="PF14372">
    <property type="entry name" value="hAT-like_RNase-H"/>
    <property type="match status" value="1"/>
</dbReference>
<keyword evidence="8" id="KW-0804">Transcription</keyword>
<dbReference type="InterPro" id="IPR012337">
    <property type="entry name" value="RNaseH-like_sf"/>
</dbReference>
<evidence type="ECO:0000256" key="6">
    <source>
        <dbReference type="ARBA" id="ARBA00023015"/>
    </source>
</evidence>
<proteinExistence type="predicted"/>
<evidence type="ECO:0000256" key="5">
    <source>
        <dbReference type="ARBA" id="ARBA00022833"/>
    </source>
</evidence>
<evidence type="ECO:0000256" key="10">
    <source>
        <dbReference type="PROSITE-ProRule" id="PRU00027"/>
    </source>
</evidence>
<dbReference type="PROSITE" id="PS50808">
    <property type="entry name" value="ZF_BED"/>
    <property type="match status" value="1"/>
</dbReference>
<organism evidence="12 13">
    <name type="scientific">Senna tora</name>
    <dbReference type="NCBI Taxonomy" id="362788"/>
    <lineage>
        <taxon>Eukaryota</taxon>
        <taxon>Viridiplantae</taxon>
        <taxon>Streptophyta</taxon>
        <taxon>Embryophyta</taxon>
        <taxon>Tracheophyta</taxon>
        <taxon>Spermatophyta</taxon>
        <taxon>Magnoliopsida</taxon>
        <taxon>eudicotyledons</taxon>
        <taxon>Gunneridae</taxon>
        <taxon>Pentapetalae</taxon>
        <taxon>rosids</taxon>
        <taxon>fabids</taxon>
        <taxon>Fabales</taxon>
        <taxon>Fabaceae</taxon>
        <taxon>Caesalpinioideae</taxon>
        <taxon>Cassia clade</taxon>
        <taxon>Senna</taxon>
    </lineage>
</organism>
<dbReference type="SUPFAM" id="SSF57667">
    <property type="entry name" value="beta-beta-alpha zinc fingers"/>
    <property type="match status" value="1"/>
</dbReference>
<keyword evidence="6" id="KW-0805">Transcription regulation</keyword>
<dbReference type="AlphaFoldDB" id="A0A834TNB9"/>
<dbReference type="GO" id="GO:0046983">
    <property type="term" value="F:protein dimerization activity"/>
    <property type="evidence" value="ECO:0007669"/>
    <property type="project" value="InterPro"/>
</dbReference>
<protein>
    <submittedName>
        <fullName evidence="12">Zinc finger BED domain-containing protein RICESLEEPER 2-like</fullName>
    </submittedName>
</protein>
<dbReference type="Pfam" id="PF05699">
    <property type="entry name" value="Dimer_Tnp_hAT"/>
    <property type="match status" value="1"/>
</dbReference>
<dbReference type="InterPro" id="IPR036236">
    <property type="entry name" value="Znf_C2H2_sf"/>
</dbReference>
<evidence type="ECO:0000256" key="8">
    <source>
        <dbReference type="ARBA" id="ARBA00023163"/>
    </source>
</evidence>
<dbReference type="EMBL" id="JAAIUW010000007">
    <property type="protein sequence ID" value="KAF7824081.1"/>
    <property type="molecule type" value="Genomic_DNA"/>
</dbReference>
<dbReference type="SUPFAM" id="SSF53098">
    <property type="entry name" value="Ribonuclease H-like"/>
    <property type="match status" value="1"/>
</dbReference>
<comment type="caution">
    <text evidence="12">The sequence shown here is derived from an EMBL/GenBank/DDBJ whole genome shotgun (WGS) entry which is preliminary data.</text>
</comment>
<dbReference type="InterPro" id="IPR052035">
    <property type="entry name" value="ZnF_BED_domain_contain"/>
</dbReference>
<dbReference type="GO" id="GO:0008270">
    <property type="term" value="F:zinc ion binding"/>
    <property type="evidence" value="ECO:0007669"/>
    <property type="project" value="UniProtKB-KW"/>
</dbReference>
<dbReference type="InterPro" id="IPR025525">
    <property type="entry name" value="hAT-like_transposase_RNase-H"/>
</dbReference>
<sequence>MHLHQRVFFLHLLHNSVGCKERNGIGSLNFTIPYTSDSEDIMASQHEIDDLEEESSSKQIKTKSKVWEEMKKIKTADGYKIQCMHCEKLMSTLGGTSHLRRHLLTCPKRPSDLENEQHRAIEEERKFRQLMQATNPEFKNLSRHTIKRDLMSSYKKEKEVVKSELSAVVDRISLTTDNWRSEHTIDEYICITAHWIDANWKLHKKIIWFKDLMPPFDGISIADEVALCLREWGIDNKIFSITLDNASYNDVMVNSLKQRLSINRSLLCDGALFQVRCCSHILNLIVQAGLKVANETISKVRNGIKYLKKSVSRAKNFYDIAEKSYQLNKSKKLRLDVSVRWNSTFLMLDHAIYYKSVLEHWGRRDVAFKNFVLSEEEWEKVQILHRFLKVFYDVTCKFSSSKYPTSNLYFRGVWKVYSHLMNEMKGPPSFLSEMIGKMKEKFDKYWREYSLVLCCATVMDPRYKLRYLDYCYKNVYGTTNRLGVVSDTLNNLYDEYERQATFAPPMTSVSCSAINYLYETNDDSSDQEYEDFLKSRSSQSEKTELAQYLNEGNLAIRTEIDILDYWKKASGQFPILASMVRDILVIPIPTVASESTFSIGKKLISPWRSSLKPNTIQALICLEDSTRTGDGNIYNFY</sequence>
<feature type="domain" description="BED-type" evidence="11">
    <location>
        <begin position="61"/>
        <end position="125"/>
    </location>
</feature>
<dbReference type="OrthoDB" id="1873329at2759"/>
<evidence type="ECO:0000259" key="11">
    <source>
        <dbReference type="PROSITE" id="PS50808"/>
    </source>
</evidence>
<dbReference type="PANTHER" id="PTHR46481:SF10">
    <property type="entry name" value="ZINC FINGER BED DOMAIN-CONTAINING PROTEIN 39"/>
    <property type="match status" value="1"/>
</dbReference>
<comment type="subunit">
    <text evidence="2">Homodimer.</text>
</comment>
<keyword evidence="3" id="KW-0479">Metal-binding</keyword>
<dbReference type="GO" id="GO:0005634">
    <property type="term" value="C:nucleus"/>
    <property type="evidence" value="ECO:0007669"/>
    <property type="project" value="UniProtKB-SubCell"/>
</dbReference>
<dbReference type="InterPro" id="IPR008906">
    <property type="entry name" value="HATC_C_dom"/>
</dbReference>
<dbReference type="Proteomes" id="UP000634136">
    <property type="component" value="Unassembled WGS sequence"/>
</dbReference>
<evidence type="ECO:0000313" key="13">
    <source>
        <dbReference type="Proteomes" id="UP000634136"/>
    </source>
</evidence>
<evidence type="ECO:0000256" key="2">
    <source>
        <dbReference type="ARBA" id="ARBA00011738"/>
    </source>
</evidence>
<keyword evidence="13" id="KW-1185">Reference proteome</keyword>
<comment type="subcellular location">
    <subcellularLocation>
        <location evidence="1">Nucleus</location>
    </subcellularLocation>
</comment>
<evidence type="ECO:0000256" key="9">
    <source>
        <dbReference type="ARBA" id="ARBA00023242"/>
    </source>
</evidence>
<evidence type="ECO:0000256" key="7">
    <source>
        <dbReference type="ARBA" id="ARBA00023125"/>
    </source>
</evidence>
<evidence type="ECO:0000256" key="3">
    <source>
        <dbReference type="ARBA" id="ARBA00022723"/>
    </source>
</evidence>
<keyword evidence="5" id="KW-0862">Zinc</keyword>
<keyword evidence="7" id="KW-0238">DNA-binding</keyword>
<dbReference type="GO" id="GO:0003677">
    <property type="term" value="F:DNA binding"/>
    <property type="evidence" value="ECO:0007669"/>
    <property type="project" value="UniProtKB-KW"/>
</dbReference>
<evidence type="ECO:0000256" key="4">
    <source>
        <dbReference type="ARBA" id="ARBA00022771"/>
    </source>
</evidence>
<dbReference type="InterPro" id="IPR003656">
    <property type="entry name" value="Znf_BED"/>
</dbReference>
<keyword evidence="9" id="KW-0539">Nucleus</keyword>
<dbReference type="Pfam" id="PF02892">
    <property type="entry name" value="zf-BED"/>
    <property type="match status" value="1"/>
</dbReference>
<dbReference type="GO" id="GO:0009791">
    <property type="term" value="P:post-embryonic development"/>
    <property type="evidence" value="ECO:0007669"/>
    <property type="project" value="UniProtKB-ARBA"/>
</dbReference>
<dbReference type="PANTHER" id="PTHR46481">
    <property type="entry name" value="ZINC FINGER BED DOMAIN-CONTAINING PROTEIN 4"/>
    <property type="match status" value="1"/>
</dbReference>
<gene>
    <name evidence="12" type="ORF">G2W53_022225</name>
</gene>